<keyword evidence="2" id="KW-1185">Reference proteome</keyword>
<dbReference type="AlphaFoldDB" id="A0AA40KRR8"/>
<protein>
    <submittedName>
        <fullName evidence="1">Uncharacterized protein</fullName>
    </submittedName>
</protein>
<accession>A0AA40KRR8</accession>
<organism evidence="1 2">
    <name type="scientific">Melipona bicolor</name>
    <dbReference type="NCBI Taxonomy" id="60889"/>
    <lineage>
        <taxon>Eukaryota</taxon>
        <taxon>Metazoa</taxon>
        <taxon>Ecdysozoa</taxon>
        <taxon>Arthropoda</taxon>
        <taxon>Hexapoda</taxon>
        <taxon>Insecta</taxon>
        <taxon>Pterygota</taxon>
        <taxon>Neoptera</taxon>
        <taxon>Endopterygota</taxon>
        <taxon>Hymenoptera</taxon>
        <taxon>Apocrita</taxon>
        <taxon>Aculeata</taxon>
        <taxon>Apoidea</taxon>
        <taxon>Anthophila</taxon>
        <taxon>Apidae</taxon>
        <taxon>Melipona</taxon>
    </lineage>
</organism>
<reference evidence="1" key="1">
    <citation type="submission" date="2021-10" db="EMBL/GenBank/DDBJ databases">
        <title>Melipona bicolor Genome sequencing and assembly.</title>
        <authorList>
            <person name="Araujo N.S."/>
            <person name="Arias M.C."/>
        </authorList>
    </citation>
    <scope>NUCLEOTIDE SEQUENCE</scope>
    <source>
        <strain evidence="1">USP_2M_L1-L4_2017</strain>
        <tissue evidence="1">Whole body</tissue>
    </source>
</reference>
<sequence length="82" mass="9019">MSINEQIKVKLNTLSHKPFRFSPINIAAVVRLLSGGVLGRVCWVSRIRARFTHTSLQQSNAHSVAGSYIMAFHGADIQDGGR</sequence>
<name>A0AA40KRR8_9HYME</name>
<gene>
    <name evidence="1" type="ORF">K0M31_018565</name>
</gene>
<dbReference type="Proteomes" id="UP001177670">
    <property type="component" value="Unassembled WGS sequence"/>
</dbReference>
<dbReference type="EMBL" id="JAHYIQ010000007">
    <property type="protein sequence ID" value="KAK1130434.1"/>
    <property type="molecule type" value="Genomic_DNA"/>
</dbReference>
<evidence type="ECO:0000313" key="2">
    <source>
        <dbReference type="Proteomes" id="UP001177670"/>
    </source>
</evidence>
<comment type="caution">
    <text evidence="1">The sequence shown here is derived from an EMBL/GenBank/DDBJ whole genome shotgun (WGS) entry which is preliminary data.</text>
</comment>
<proteinExistence type="predicted"/>
<evidence type="ECO:0000313" key="1">
    <source>
        <dbReference type="EMBL" id="KAK1130434.1"/>
    </source>
</evidence>